<reference evidence="3 4" key="1">
    <citation type="submission" date="2020-07" db="EMBL/GenBank/DDBJ databases">
        <title>Sequencing the genomes of 1000 actinobacteria strains.</title>
        <authorList>
            <person name="Klenk H.-P."/>
        </authorList>
    </citation>
    <scope>NUCLEOTIDE SEQUENCE [LARGE SCALE GENOMIC DNA]</scope>
    <source>
        <strain evidence="3 4">DSM 45763</strain>
    </source>
</reference>
<protein>
    <recommendedName>
        <fullName evidence="5">DUF4352 domain-containing protein</fullName>
    </recommendedName>
</protein>
<dbReference type="Proteomes" id="UP000576393">
    <property type="component" value="Unassembled WGS sequence"/>
</dbReference>
<evidence type="ECO:0000256" key="2">
    <source>
        <dbReference type="SAM" id="SignalP"/>
    </source>
</evidence>
<evidence type="ECO:0008006" key="5">
    <source>
        <dbReference type="Google" id="ProtNLM"/>
    </source>
</evidence>
<dbReference type="PROSITE" id="PS51257">
    <property type="entry name" value="PROKAR_LIPOPROTEIN"/>
    <property type="match status" value="1"/>
</dbReference>
<feature type="signal peptide" evidence="2">
    <location>
        <begin position="1"/>
        <end position="29"/>
    </location>
</feature>
<feature type="compositionally biased region" description="Low complexity" evidence="1">
    <location>
        <begin position="56"/>
        <end position="73"/>
    </location>
</feature>
<evidence type="ECO:0000313" key="4">
    <source>
        <dbReference type="Proteomes" id="UP000576393"/>
    </source>
</evidence>
<feature type="compositionally biased region" description="Basic and acidic residues" evidence="1">
    <location>
        <begin position="38"/>
        <end position="54"/>
    </location>
</feature>
<evidence type="ECO:0000256" key="1">
    <source>
        <dbReference type="SAM" id="MobiDB-lite"/>
    </source>
</evidence>
<keyword evidence="4" id="KW-1185">Reference proteome</keyword>
<accession>A0A852V685</accession>
<dbReference type="RefSeq" id="WP_179826061.1">
    <property type="nucleotide sequence ID" value="NZ_JACCCO010000002.1"/>
</dbReference>
<feature type="region of interest" description="Disordered" evidence="1">
    <location>
        <begin position="28"/>
        <end position="95"/>
    </location>
</feature>
<dbReference type="AlphaFoldDB" id="A0A852V685"/>
<gene>
    <name evidence="3" type="ORF">HDA43_005289</name>
</gene>
<keyword evidence="2" id="KW-0732">Signal</keyword>
<comment type="caution">
    <text evidence="3">The sequence shown here is derived from an EMBL/GenBank/DDBJ whole genome shotgun (WGS) entry which is preliminary data.</text>
</comment>
<evidence type="ECO:0000313" key="3">
    <source>
        <dbReference type="EMBL" id="NYF43088.1"/>
    </source>
</evidence>
<dbReference type="EMBL" id="JACCCO010000002">
    <property type="protein sequence ID" value="NYF43088.1"/>
    <property type="molecule type" value="Genomic_DNA"/>
</dbReference>
<sequence length="220" mass="22755">MHRKITLSVTASALAALLTGCGMLPPALGGTGGEEEQAAAREKAITAARQERAESAATPPAGQGTAAQGADAQETPVGETAPPQGQVLASRKTRSEGNDLRLDVTGLVRQGRTVTLNWTVTNLGAEKDTWIPHQKLGAEMLDFTVSGVSLIDPVNAKRYRVARNGTGKEAECVCSRTSGSSVKGGSSLEFYAVFGAPPADVAKVNIEFPSIGVITDVPIS</sequence>
<feature type="chain" id="PRO_5033062602" description="DUF4352 domain-containing protein" evidence="2">
    <location>
        <begin position="30"/>
        <end position="220"/>
    </location>
</feature>
<name>A0A852V685_9ACTN</name>
<organism evidence="3 4">
    <name type="scientific">Streptosporangium sandarakinum</name>
    <dbReference type="NCBI Taxonomy" id="1260955"/>
    <lineage>
        <taxon>Bacteria</taxon>
        <taxon>Bacillati</taxon>
        <taxon>Actinomycetota</taxon>
        <taxon>Actinomycetes</taxon>
        <taxon>Streptosporangiales</taxon>
        <taxon>Streptosporangiaceae</taxon>
        <taxon>Streptosporangium</taxon>
    </lineage>
</organism>
<proteinExistence type="predicted"/>